<evidence type="ECO:0000313" key="4">
    <source>
        <dbReference type="Proteomes" id="UP000256970"/>
    </source>
</evidence>
<dbReference type="Pfam" id="PF01764">
    <property type="entry name" value="Lipase_3"/>
    <property type="match status" value="1"/>
</dbReference>
<feature type="chain" id="PRO_5016723416" description="Fungal lipase-type domain-containing protein" evidence="1">
    <location>
        <begin position="23"/>
        <end position="457"/>
    </location>
</feature>
<feature type="signal peptide" evidence="1">
    <location>
        <begin position="1"/>
        <end position="22"/>
    </location>
</feature>
<dbReference type="SUPFAM" id="SSF53474">
    <property type="entry name" value="alpha/beta-Hydrolases"/>
    <property type="match status" value="1"/>
</dbReference>
<dbReference type="PANTHER" id="PTHR45856:SF24">
    <property type="entry name" value="FUNGAL LIPASE-LIKE DOMAIN-CONTAINING PROTEIN"/>
    <property type="match status" value="1"/>
</dbReference>
<dbReference type="InterPro" id="IPR002921">
    <property type="entry name" value="Fungal_lipase-type"/>
</dbReference>
<reference evidence="3 4" key="1">
    <citation type="submission" date="2016-10" db="EMBL/GenBank/DDBJ databases">
        <authorList>
            <person name="Cai Z."/>
        </authorList>
    </citation>
    <scope>NUCLEOTIDE SEQUENCE [LARGE SCALE GENOMIC DNA]</scope>
</reference>
<dbReference type="InterPro" id="IPR029058">
    <property type="entry name" value="AB_hydrolase_fold"/>
</dbReference>
<keyword evidence="1" id="KW-0732">Signal</keyword>
<evidence type="ECO:0000313" key="3">
    <source>
        <dbReference type="EMBL" id="SZX59773.1"/>
    </source>
</evidence>
<dbReference type="GO" id="GO:0006629">
    <property type="term" value="P:lipid metabolic process"/>
    <property type="evidence" value="ECO:0007669"/>
    <property type="project" value="InterPro"/>
</dbReference>
<dbReference type="AlphaFoldDB" id="A0A383V4A2"/>
<protein>
    <recommendedName>
        <fullName evidence="2">Fungal lipase-type domain-containing protein</fullName>
    </recommendedName>
</protein>
<organism evidence="3 4">
    <name type="scientific">Tetradesmus obliquus</name>
    <name type="common">Green alga</name>
    <name type="synonym">Acutodesmus obliquus</name>
    <dbReference type="NCBI Taxonomy" id="3088"/>
    <lineage>
        <taxon>Eukaryota</taxon>
        <taxon>Viridiplantae</taxon>
        <taxon>Chlorophyta</taxon>
        <taxon>core chlorophytes</taxon>
        <taxon>Chlorophyceae</taxon>
        <taxon>CS clade</taxon>
        <taxon>Sphaeropleales</taxon>
        <taxon>Scenedesmaceae</taxon>
        <taxon>Tetradesmus</taxon>
    </lineage>
</organism>
<sequence length="457" mass="48602">MQQLGRSLLLVLLLGLSCVSHAKKDPRTCGNREGAICCQSLGNTCIDNRLTCCNGSCIAAPFNASNPEAACGIKAKPVCSFDQLLVKSSKFNAANAFVMAALSKAVYPDAWALPDNDTLVGSAFSTWAEAYGISNATFLSAVSKRHEVDTEGVCMRDEKGNVFVVFRGTSSKADAATDMDIIGSFHPERNRIFGGRGVQLHDGFTDAYYYVRKATLVCVKGHMEHFAQLHAARLNSSRNATAADDSASKPVLWVSGHSLGAALATLAAADFAKEGYQPVVYTLGSPRVGDRDWQKLYDTEYKLKDRTFRMVNDNDPVARVPITMLGYRHIGTPVGLNATRGSCIVPATETECEPKCVVTDHWTDEYVNATYQCVLKDKAIDLTKCPQDRLMVATNYDLHAAEPGKGTLANESDAVLAAAAAAKGSSNAAGVSSAGTSVGDVLVVLLAAAAAALTGMH</sequence>
<dbReference type="CDD" id="cd00519">
    <property type="entry name" value="Lipase_3"/>
    <property type="match status" value="1"/>
</dbReference>
<dbReference type="InterPro" id="IPR051218">
    <property type="entry name" value="Sec_MonoDiacylglyc_Lipase"/>
</dbReference>
<feature type="domain" description="Fungal lipase-type" evidence="2">
    <location>
        <begin position="163"/>
        <end position="322"/>
    </location>
</feature>
<dbReference type="PANTHER" id="PTHR45856">
    <property type="entry name" value="ALPHA/BETA-HYDROLASES SUPERFAMILY PROTEIN"/>
    <property type="match status" value="1"/>
</dbReference>
<proteinExistence type="predicted"/>
<gene>
    <name evidence="3" type="ORF">BQ4739_LOCUS382</name>
</gene>
<keyword evidence="4" id="KW-1185">Reference proteome</keyword>
<evidence type="ECO:0000256" key="1">
    <source>
        <dbReference type="SAM" id="SignalP"/>
    </source>
</evidence>
<evidence type="ECO:0000259" key="2">
    <source>
        <dbReference type="Pfam" id="PF01764"/>
    </source>
</evidence>
<name>A0A383V4A2_TETOB</name>
<accession>A0A383V4A2</accession>
<dbReference type="Proteomes" id="UP000256970">
    <property type="component" value="Unassembled WGS sequence"/>
</dbReference>
<dbReference type="PROSITE" id="PS51257">
    <property type="entry name" value="PROKAR_LIPOPROTEIN"/>
    <property type="match status" value="1"/>
</dbReference>
<dbReference type="EMBL" id="FNXT01000025">
    <property type="protein sequence ID" value="SZX59773.1"/>
    <property type="molecule type" value="Genomic_DNA"/>
</dbReference>
<dbReference type="Gene3D" id="3.40.50.1820">
    <property type="entry name" value="alpha/beta hydrolase"/>
    <property type="match status" value="1"/>
</dbReference>